<dbReference type="EMBL" id="LWQT01000010">
    <property type="protein sequence ID" value="OAN55992.1"/>
    <property type="molecule type" value="Genomic_DNA"/>
</dbReference>
<protein>
    <recommendedName>
        <fullName evidence="1">Carrier domain-containing protein</fullName>
    </recommendedName>
</protein>
<accession>A0A178MXI2</accession>
<dbReference type="Gene3D" id="1.10.1200.10">
    <property type="entry name" value="ACP-like"/>
    <property type="match status" value="1"/>
</dbReference>
<organism evidence="2 3">
    <name type="scientific">Paramagnetospirillum marisnigri</name>
    <dbReference type="NCBI Taxonomy" id="1285242"/>
    <lineage>
        <taxon>Bacteria</taxon>
        <taxon>Pseudomonadati</taxon>
        <taxon>Pseudomonadota</taxon>
        <taxon>Alphaproteobacteria</taxon>
        <taxon>Rhodospirillales</taxon>
        <taxon>Magnetospirillaceae</taxon>
        <taxon>Paramagnetospirillum</taxon>
    </lineage>
</organism>
<evidence type="ECO:0000313" key="2">
    <source>
        <dbReference type="EMBL" id="OAN55992.1"/>
    </source>
</evidence>
<dbReference type="AlphaFoldDB" id="A0A178MXI2"/>
<dbReference type="OrthoDB" id="9811033at2"/>
<gene>
    <name evidence="2" type="ORF">A6A04_10555</name>
</gene>
<reference evidence="2 3" key="1">
    <citation type="submission" date="2016-04" db="EMBL/GenBank/DDBJ databases">
        <title>Draft genome sequence of freshwater magnetotactic bacteria Magnetospirillum marisnigri SP-1 and Magnetospirillum moscoviense BB-1.</title>
        <authorList>
            <person name="Koziaeva V."/>
            <person name="Dziuba M.V."/>
            <person name="Ivanov T.M."/>
            <person name="Kuznetsov B."/>
            <person name="Grouzdev D.S."/>
        </authorList>
    </citation>
    <scope>NUCLEOTIDE SEQUENCE [LARGE SCALE GENOMIC DNA]</scope>
    <source>
        <strain evidence="2 3">SP-1</strain>
    </source>
</reference>
<comment type="caution">
    <text evidence="2">The sequence shown here is derived from an EMBL/GenBank/DDBJ whole genome shotgun (WGS) entry which is preliminary data.</text>
</comment>
<evidence type="ECO:0000259" key="1">
    <source>
        <dbReference type="Pfam" id="PF00550"/>
    </source>
</evidence>
<dbReference type="RefSeq" id="WP_068489282.1">
    <property type="nucleotide sequence ID" value="NZ_LWQT01000010.1"/>
</dbReference>
<name>A0A178MXI2_9PROT</name>
<dbReference type="InterPro" id="IPR036736">
    <property type="entry name" value="ACP-like_sf"/>
</dbReference>
<proteinExistence type="predicted"/>
<sequence length="77" mass="8298">MDPLVGLISEILRVPPAAVVDDMAMVDVETWDSLRHLELVVGIEQLFGIDLTSDEIVTMVSIGRIRAVLAVRGVSGP</sequence>
<dbReference type="Proteomes" id="UP000078428">
    <property type="component" value="Unassembled WGS sequence"/>
</dbReference>
<keyword evidence="3" id="KW-1185">Reference proteome</keyword>
<dbReference type="STRING" id="1285242.A6A04_10555"/>
<dbReference type="Pfam" id="PF00550">
    <property type="entry name" value="PP-binding"/>
    <property type="match status" value="1"/>
</dbReference>
<evidence type="ECO:0000313" key="3">
    <source>
        <dbReference type="Proteomes" id="UP000078428"/>
    </source>
</evidence>
<dbReference type="InterPro" id="IPR009081">
    <property type="entry name" value="PP-bd_ACP"/>
</dbReference>
<dbReference type="SUPFAM" id="SSF47336">
    <property type="entry name" value="ACP-like"/>
    <property type="match status" value="1"/>
</dbReference>
<feature type="domain" description="Carrier" evidence="1">
    <location>
        <begin position="4"/>
        <end position="65"/>
    </location>
</feature>